<dbReference type="InterPro" id="IPR003738">
    <property type="entry name" value="SRAP"/>
</dbReference>
<dbReference type="Proteomes" id="UP000004550">
    <property type="component" value="Chromosome"/>
</dbReference>
<evidence type="ECO:0000256" key="4">
    <source>
        <dbReference type="ARBA" id="ARBA00022801"/>
    </source>
</evidence>
<organism evidence="9 10">
    <name type="scientific">Sphingobium indicum (strain DSM 16412 / CCM 7286 / MTCC 6364 / B90A)</name>
    <dbReference type="NCBI Taxonomy" id="861109"/>
    <lineage>
        <taxon>Bacteria</taxon>
        <taxon>Pseudomonadati</taxon>
        <taxon>Pseudomonadota</taxon>
        <taxon>Alphaproteobacteria</taxon>
        <taxon>Sphingomonadales</taxon>
        <taxon>Sphingomonadaceae</taxon>
        <taxon>Sphingobium</taxon>
    </lineage>
</organism>
<evidence type="ECO:0000256" key="3">
    <source>
        <dbReference type="ARBA" id="ARBA00022763"/>
    </source>
</evidence>
<dbReference type="Gene3D" id="3.90.1680.10">
    <property type="entry name" value="SOS response associated peptidase-like"/>
    <property type="match status" value="1"/>
</dbReference>
<protein>
    <recommendedName>
        <fullName evidence="8">Abasic site processing protein</fullName>
        <ecNumber evidence="8">3.4.-.-</ecNumber>
    </recommendedName>
</protein>
<reference evidence="9 10" key="1">
    <citation type="journal article" date="2012" name="J. Bacteriol.">
        <title>Genome sequence of Sphingobium indicum B90A, a hexachlorocyclohexane-degrading bacterium.</title>
        <authorList>
            <person name="Anand S."/>
            <person name="Sangwan N."/>
            <person name="Lata P."/>
            <person name="Kaur J."/>
            <person name="Dua A."/>
            <person name="Singh A.K."/>
            <person name="Verma M."/>
            <person name="Kaur J."/>
            <person name="Khurana J.P."/>
            <person name="Khurana P."/>
            <person name="Mathur S."/>
            <person name="Lal R."/>
        </authorList>
    </citation>
    <scope>NUCLEOTIDE SEQUENCE [LARGE SCALE GENOMIC DNA]</scope>
    <source>
        <strain evidence="10">DSM 16412 / CCM 7286 / MTCC 6364 / B90A</strain>
    </source>
</reference>
<proteinExistence type="inferred from homology"/>
<dbReference type="Pfam" id="PF02586">
    <property type="entry name" value="SRAP"/>
    <property type="match status" value="1"/>
</dbReference>
<dbReference type="GO" id="GO:0003697">
    <property type="term" value="F:single-stranded DNA binding"/>
    <property type="evidence" value="ECO:0007669"/>
    <property type="project" value="InterPro"/>
</dbReference>
<evidence type="ECO:0000313" key="10">
    <source>
        <dbReference type="Proteomes" id="UP000004550"/>
    </source>
</evidence>
<evidence type="ECO:0000256" key="8">
    <source>
        <dbReference type="RuleBase" id="RU364100"/>
    </source>
</evidence>
<evidence type="ECO:0000256" key="1">
    <source>
        <dbReference type="ARBA" id="ARBA00008136"/>
    </source>
</evidence>
<gene>
    <name evidence="9" type="ORF">SIDU_02150</name>
</gene>
<dbReference type="InterPro" id="IPR036590">
    <property type="entry name" value="SRAP-like"/>
</dbReference>
<dbReference type="PANTHER" id="PTHR13604:SF0">
    <property type="entry name" value="ABASIC SITE PROCESSING PROTEIN HMCES"/>
    <property type="match status" value="1"/>
</dbReference>
<dbReference type="GO" id="GO:0106300">
    <property type="term" value="P:protein-DNA covalent cross-linking repair"/>
    <property type="evidence" value="ECO:0007669"/>
    <property type="project" value="InterPro"/>
</dbReference>
<evidence type="ECO:0000256" key="2">
    <source>
        <dbReference type="ARBA" id="ARBA00022670"/>
    </source>
</evidence>
<dbReference type="SUPFAM" id="SSF143081">
    <property type="entry name" value="BB1717-like"/>
    <property type="match status" value="1"/>
</dbReference>
<evidence type="ECO:0000256" key="6">
    <source>
        <dbReference type="ARBA" id="ARBA00023125"/>
    </source>
</evidence>
<dbReference type="EMBL" id="CP013070">
    <property type="protein sequence ID" value="APL93420.1"/>
    <property type="molecule type" value="Genomic_DNA"/>
</dbReference>
<evidence type="ECO:0000256" key="5">
    <source>
        <dbReference type="ARBA" id="ARBA00023124"/>
    </source>
</evidence>
<dbReference type="PANTHER" id="PTHR13604">
    <property type="entry name" value="DC12-RELATED"/>
    <property type="match status" value="1"/>
</dbReference>
<name>A0A1L5BKI1_SPHIB</name>
<keyword evidence="7" id="KW-0456">Lyase</keyword>
<dbReference type="GO" id="GO:0006508">
    <property type="term" value="P:proteolysis"/>
    <property type="evidence" value="ECO:0007669"/>
    <property type="project" value="UniProtKB-KW"/>
</dbReference>
<keyword evidence="5" id="KW-0190">Covalent protein-DNA linkage</keyword>
<dbReference type="RefSeq" id="WP_007683893.1">
    <property type="nucleotide sequence ID" value="NZ_CP013070.1"/>
</dbReference>
<evidence type="ECO:0000256" key="7">
    <source>
        <dbReference type="ARBA" id="ARBA00023239"/>
    </source>
</evidence>
<comment type="similarity">
    <text evidence="1 8">Belongs to the SOS response-associated peptidase family.</text>
</comment>
<keyword evidence="2 8" id="KW-0645">Protease</keyword>
<dbReference type="GO" id="GO:0008233">
    <property type="term" value="F:peptidase activity"/>
    <property type="evidence" value="ECO:0007669"/>
    <property type="project" value="UniProtKB-KW"/>
</dbReference>
<evidence type="ECO:0000313" key="9">
    <source>
        <dbReference type="EMBL" id="APL93420.1"/>
    </source>
</evidence>
<dbReference type="KEGG" id="sinb:SIDU_02150"/>
<accession>A0A1L5BKI1</accession>
<sequence>MCNLYKARSSAEELARLFGALPDPADQIAVEKDYVAPGKPGHVVREQESQRILSAMSWGFPFQGRPVTNVRNYTSPFWKSALANPSRRCLVPVAEFQEWSVEPMPDTGKKKPFWFRVPSQPVFAFAGIWRPTESLPVYSFLTCGYDGDAATHVVGAIHPKACPVILHPEDYDRWLRADLDDALSLACAYPSQLMAVGDV</sequence>
<dbReference type="GO" id="GO:0016829">
    <property type="term" value="F:lyase activity"/>
    <property type="evidence" value="ECO:0007669"/>
    <property type="project" value="UniProtKB-KW"/>
</dbReference>
<keyword evidence="6" id="KW-0238">DNA-binding</keyword>
<keyword evidence="3" id="KW-0227">DNA damage</keyword>
<dbReference type="EC" id="3.4.-.-" evidence="8"/>
<dbReference type="AlphaFoldDB" id="A0A1L5BKI1"/>
<keyword evidence="4 8" id="KW-0378">Hydrolase</keyword>